<dbReference type="RefSeq" id="WP_001986089.1">
    <property type="nucleotide sequence ID" value="NZ_CP012956.1"/>
</dbReference>
<evidence type="ECO:0000313" key="1">
    <source>
        <dbReference type="EMBL" id="MQR51651.1"/>
    </source>
</evidence>
<dbReference type="Pfam" id="PF01381">
    <property type="entry name" value="HTH_3"/>
    <property type="match status" value="1"/>
</dbReference>
<dbReference type="GO" id="GO:0003677">
    <property type="term" value="F:DNA binding"/>
    <property type="evidence" value="ECO:0007669"/>
    <property type="project" value="InterPro"/>
</dbReference>
<dbReference type="PROSITE" id="PS50943">
    <property type="entry name" value="HTH_CROC1"/>
    <property type="match status" value="1"/>
</dbReference>
<dbReference type="AlphaFoldDB" id="A0A5N5XTP6"/>
<proteinExistence type="predicted"/>
<dbReference type="EMBL" id="WIOC01000052">
    <property type="protein sequence ID" value="MQR51651.1"/>
    <property type="molecule type" value="Genomic_DNA"/>
</dbReference>
<dbReference type="SMART" id="SM00530">
    <property type="entry name" value="HTH_XRE"/>
    <property type="match status" value="1"/>
</dbReference>
<dbReference type="SUPFAM" id="SSF47413">
    <property type="entry name" value="lambda repressor-like DNA-binding domains"/>
    <property type="match status" value="1"/>
</dbReference>
<dbReference type="InterPro" id="IPR001387">
    <property type="entry name" value="Cro/C1-type_HTH"/>
</dbReference>
<dbReference type="Gene3D" id="1.10.260.40">
    <property type="entry name" value="lambda repressor-like DNA-binding domains"/>
    <property type="match status" value="1"/>
</dbReference>
<sequence>MMYSENDSPVYIASVLGERLKRIRLNRDMTQAEVASKAWISRRTVLNAEKGNVKLSDLIAILAALNMINNFNVLIPEESFSPIQLLKLKGKVRKRASGNNKPPVLQLAKPKSDW</sequence>
<organism evidence="1 2">
    <name type="scientific">Acinetobacter baumannii</name>
    <dbReference type="NCBI Taxonomy" id="470"/>
    <lineage>
        <taxon>Bacteria</taxon>
        <taxon>Pseudomonadati</taxon>
        <taxon>Pseudomonadota</taxon>
        <taxon>Gammaproteobacteria</taxon>
        <taxon>Moraxellales</taxon>
        <taxon>Moraxellaceae</taxon>
        <taxon>Acinetobacter</taxon>
        <taxon>Acinetobacter calcoaceticus/baumannii complex</taxon>
    </lineage>
</organism>
<reference evidence="1 2" key="1">
    <citation type="submission" date="2019-10" db="EMBL/GenBank/DDBJ databases">
        <title>Genetic environment of the oxa23 gene and comparative analysis of carbapenem resistant Acinetobacter baumannii isolates belonging to global clone 1, lineage 2 recovered in a burns hospital outbreak in 2012-2013.</title>
        <authorList>
            <person name="Douraghi M."/>
            <person name="Aris P."/>
            <person name="Kenyon J."/>
            <person name="Hamidian M."/>
        </authorList>
    </citation>
    <scope>NUCLEOTIDE SEQUENCE [LARGE SCALE GENOMIC DNA]</scope>
    <source>
        <strain evidence="1 2">ABS103</strain>
    </source>
</reference>
<protein>
    <submittedName>
        <fullName evidence="1">Helix-turn-helix domain-containing protein</fullName>
    </submittedName>
</protein>
<name>A0A5N5XTP6_ACIBA</name>
<comment type="caution">
    <text evidence="1">The sequence shown here is derived from an EMBL/GenBank/DDBJ whole genome shotgun (WGS) entry which is preliminary data.</text>
</comment>
<evidence type="ECO:0000313" key="2">
    <source>
        <dbReference type="Proteomes" id="UP000461234"/>
    </source>
</evidence>
<dbReference type="InterPro" id="IPR010982">
    <property type="entry name" value="Lambda_DNA-bd_dom_sf"/>
</dbReference>
<gene>
    <name evidence="1" type="ORF">F2P40_20430</name>
</gene>
<dbReference type="Proteomes" id="UP000461234">
    <property type="component" value="Unassembled WGS sequence"/>
</dbReference>
<accession>A0A5N5XTP6</accession>
<dbReference type="CDD" id="cd00093">
    <property type="entry name" value="HTH_XRE"/>
    <property type="match status" value="1"/>
</dbReference>